<evidence type="ECO:0000313" key="8">
    <source>
        <dbReference type="EMBL" id="MBO8425477.1"/>
    </source>
</evidence>
<dbReference type="InterPro" id="IPR020103">
    <property type="entry name" value="PsdUridine_synth_cat_dom_sf"/>
</dbReference>
<evidence type="ECO:0000256" key="3">
    <source>
        <dbReference type="ARBA" id="ARBA00022694"/>
    </source>
</evidence>
<feature type="domain" description="Pseudouridine synthase II N-terminal" evidence="6">
    <location>
        <begin position="28"/>
        <end position="176"/>
    </location>
</feature>
<dbReference type="Pfam" id="PF09157">
    <property type="entry name" value="TruB-C_2"/>
    <property type="match status" value="1"/>
</dbReference>
<dbReference type="HAMAP" id="MF_01080">
    <property type="entry name" value="TruB_bact"/>
    <property type="match status" value="1"/>
</dbReference>
<dbReference type="AlphaFoldDB" id="A0A9D9DD16"/>
<keyword evidence="3 5" id="KW-0819">tRNA processing</keyword>
<dbReference type="SUPFAM" id="SSF55120">
    <property type="entry name" value="Pseudouridine synthase"/>
    <property type="match status" value="1"/>
</dbReference>
<keyword evidence="4 5" id="KW-0413">Isomerase</keyword>
<dbReference type="PANTHER" id="PTHR13767:SF2">
    <property type="entry name" value="PSEUDOURIDYLATE SYNTHASE TRUB1"/>
    <property type="match status" value="1"/>
</dbReference>
<dbReference type="Proteomes" id="UP000823630">
    <property type="component" value="Unassembled WGS sequence"/>
</dbReference>
<feature type="active site" description="Nucleophile" evidence="5">
    <location>
        <position position="41"/>
    </location>
</feature>
<dbReference type="EC" id="5.4.99.25" evidence="5"/>
<dbReference type="GO" id="GO:1990481">
    <property type="term" value="P:mRNA pseudouridine synthesis"/>
    <property type="evidence" value="ECO:0007669"/>
    <property type="project" value="TreeGrafter"/>
</dbReference>
<dbReference type="GO" id="GO:0031119">
    <property type="term" value="P:tRNA pseudouridine synthesis"/>
    <property type="evidence" value="ECO:0007669"/>
    <property type="project" value="UniProtKB-UniRule"/>
</dbReference>
<evidence type="ECO:0000313" key="9">
    <source>
        <dbReference type="Proteomes" id="UP000823630"/>
    </source>
</evidence>
<dbReference type="NCBIfam" id="TIGR00431">
    <property type="entry name" value="TruB"/>
    <property type="match status" value="1"/>
</dbReference>
<reference evidence="8" key="2">
    <citation type="journal article" date="2021" name="PeerJ">
        <title>Extensive microbial diversity within the chicken gut microbiome revealed by metagenomics and culture.</title>
        <authorList>
            <person name="Gilroy R."/>
            <person name="Ravi A."/>
            <person name="Getino M."/>
            <person name="Pursley I."/>
            <person name="Horton D.L."/>
            <person name="Alikhan N.F."/>
            <person name="Baker D."/>
            <person name="Gharbi K."/>
            <person name="Hall N."/>
            <person name="Watson M."/>
            <person name="Adriaenssens E.M."/>
            <person name="Foster-Nyarko E."/>
            <person name="Jarju S."/>
            <person name="Secka A."/>
            <person name="Antonio M."/>
            <person name="Oren A."/>
            <person name="Chaudhuri R.R."/>
            <person name="La Ragione R."/>
            <person name="Hildebrand F."/>
            <person name="Pallen M.J."/>
        </authorList>
    </citation>
    <scope>NUCLEOTIDE SEQUENCE</scope>
    <source>
        <strain evidence="8">8207</strain>
    </source>
</reference>
<dbReference type="PANTHER" id="PTHR13767">
    <property type="entry name" value="TRNA-PSEUDOURIDINE SYNTHASE"/>
    <property type="match status" value="1"/>
</dbReference>
<dbReference type="InterPro" id="IPR015240">
    <property type="entry name" value="tRNA_sdUridine_synth_fam1_C"/>
</dbReference>
<dbReference type="InterPro" id="IPR036974">
    <property type="entry name" value="PUA_sf"/>
</dbReference>
<dbReference type="GO" id="GO:0160148">
    <property type="term" value="F:tRNA pseudouridine(55) synthase activity"/>
    <property type="evidence" value="ECO:0007669"/>
    <property type="project" value="UniProtKB-EC"/>
</dbReference>
<sequence>MSNTSGFILLDKPSGISSRAAGARIAHMFGARTFGHIGTLDPMASGVLPIAIGAATKMIPFIEDVRPSTKEYLFSLQFGFETDTLDITGTEIARSGIIPSRTDVLATLPQLIGNIAQRPPMYSAVHVNGRRAYELARRGVQTDIPPRHIRIDALELVDINGNEWTFRVRCGRGTYVRAIARDIAYKCDTYATVNMIRRTETLGFTIKNAVQLDFLENLVNNGVAPTKYLCAVDFGLGDIPVLNLDGKSAVLYRNGGFIATSGPGGMCRVYSGDEFIGIGIIDAGILRPKRTI</sequence>
<accession>A0A9D9DD16</accession>
<dbReference type="InterPro" id="IPR002501">
    <property type="entry name" value="PsdUridine_synth_N"/>
</dbReference>
<evidence type="ECO:0000259" key="6">
    <source>
        <dbReference type="Pfam" id="PF01509"/>
    </source>
</evidence>
<dbReference type="InterPro" id="IPR014780">
    <property type="entry name" value="tRNA_psdUridine_synth_TruB"/>
</dbReference>
<evidence type="ECO:0000256" key="1">
    <source>
        <dbReference type="ARBA" id="ARBA00000385"/>
    </source>
</evidence>
<dbReference type="Pfam" id="PF01509">
    <property type="entry name" value="TruB_N"/>
    <property type="match status" value="1"/>
</dbReference>
<reference evidence="8" key="1">
    <citation type="submission" date="2020-10" db="EMBL/GenBank/DDBJ databases">
        <authorList>
            <person name="Gilroy R."/>
        </authorList>
    </citation>
    <scope>NUCLEOTIDE SEQUENCE</scope>
    <source>
        <strain evidence="8">8207</strain>
    </source>
</reference>
<organism evidence="8 9">
    <name type="scientific">Candidatus Enterousia avistercoris</name>
    <dbReference type="NCBI Taxonomy" id="2840788"/>
    <lineage>
        <taxon>Bacteria</taxon>
        <taxon>Pseudomonadati</taxon>
        <taxon>Pseudomonadota</taxon>
        <taxon>Alphaproteobacteria</taxon>
        <taxon>Candidatus Enterousia</taxon>
    </lineage>
</organism>
<feature type="domain" description="tRNA pseudouridine synthase II TruB subfamily 1 C-terminal" evidence="7">
    <location>
        <begin position="240"/>
        <end position="291"/>
    </location>
</feature>
<dbReference type="Gene3D" id="3.30.2350.10">
    <property type="entry name" value="Pseudouridine synthase"/>
    <property type="match status" value="1"/>
</dbReference>
<evidence type="ECO:0000259" key="7">
    <source>
        <dbReference type="Pfam" id="PF09157"/>
    </source>
</evidence>
<protein>
    <recommendedName>
        <fullName evidence="5">tRNA pseudouridine synthase B</fullName>
        <ecNumber evidence="5">5.4.99.25</ecNumber>
    </recommendedName>
    <alternativeName>
        <fullName evidence="5">tRNA pseudouridine(55) synthase</fullName>
        <shortName evidence="5">Psi55 synthase</shortName>
    </alternativeName>
    <alternativeName>
        <fullName evidence="5">tRNA pseudouridylate synthase</fullName>
    </alternativeName>
    <alternativeName>
        <fullName evidence="5">tRNA-uridine isomerase</fullName>
    </alternativeName>
</protein>
<gene>
    <name evidence="5 8" type="primary">truB</name>
    <name evidence="8" type="ORF">IAC69_03295</name>
</gene>
<dbReference type="CDD" id="cd02573">
    <property type="entry name" value="PseudoU_synth_EcTruB"/>
    <property type="match status" value="1"/>
</dbReference>
<evidence type="ECO:0000256" key="2">
    <source>
        <dbReference type="ARBA" id="ARBA00005642"/>
    </source>
</evidence>
<comment type="caution">
    <text evidence="8">The sequence shown here is derived from an EMBL/GenBank/DDBJ whole genome shotgun (WGS) entry which is preliminary data.</text>
</comment>
<comment type="catalytic activity">
    <reaction evidence="1 5">
        <text>uridine(55) in tRNA = pseudouridine(55) in tRNA</text>
        <dbReference type="Rhea" id="RHEA:42532"/>
        <dbReference type="Rhea" id="RHEA-COMP:10101"/>
        <dbReference type="Rhea" id="RHEA-COMP:10102"/>
        <dbReference type="ChEBI" id="CHEBI:65314"/>
        <dbReference type="ChEBI" id="CHEBI:65315"/>
        <dbReference type="EC" id="5.4.99.25"/>
    </reaction>
</comment>
<comment type="similarity">
    <text evidence="2 5">Belongs to the pseudouridine synthase TruB family. Type 1 subfamily.</text>
</comment>
<proteinExistence type="inferred from homology"/>
<dbReference type="EMBL" id="JADINC010000050">
    <property type="protein sequence ID" value="MBO8425477.1"/>
    <property type="molecule type" value="Genomic_DNA"/>
</dbReference>
<dbReference type="Gene3D" id="2.30.130.10">
    <property type="entry name" value="PUA domain"/>
    <property type="match status" value="1"/>
</dbReference>
<comment type="function">
    <text evidence="5">Responsible for synthesis of pseudouridine from uracil-55 in the psi GC loop of transfer RNAs.</text>
</comment>
<dbReference type="GO" id="GO:0003723">
    <property type="term" value="F:RNA binding"/>
    <property type="evidence" value="ECO:0007669"/>
    <property type="project" value="InterPro"/>
</dbReference>
<evidence type="ECO:0000256" key="5">
    <source>
        <dbReference type="HAMAP-Rule" id="MF_01080"/>
    </source>
</evidence>
<evidence type="ECO:0000256" key="4">
    <source>
        <dbReference type="ARBA" id="ARBA00023235"/>
    </source>
</evidence>
<name>A0A9D9DD16_9PROT</name>